<dbReference type="CDD" id="cd00165">
    <property type="entry name" value="S4"/>
    <property type="match status" value="1"/>
</dbReference>
<dbReference type="PROSITE" id="PS01129">
    <property type="entry name" value="PSI_RLU"/>
    <property type="match status" value="1"/>
</dbReference>
<dbReference type="STRING" id="29542.A6070_08130"/>
<dbReference type="KEGG" id="pace:A6070_08130"/>
<dbReference type="InterPro" id="IPR006145">
    <property type="entry name" value="PsdUridine_synth_RsuA/RluA"/>
</dbReference>
<dbReference type="InterPro" id="IPR006224">
    <property type="entry name" value="PsdUridine_synth_RluA-like_CS"/>
</dbReference>
<evidence type="ECO:0000259" key="6">
    <source>
        <dbReference type="SMART" id="SM00363"/>
    </source>
</evidence>
<dbReference type="InterPro" id="IPR050188">
    <property type="entry name" value="RluA_PseudoU_synthase"/>
</dbReference>
<reference evidence="7 8" key="1">
    <citation type="journal article" date="2017" name="Genome Announc.">
        <title>Complete Genome Sequences of Two Acetylene-Fermenting Pelobacter acetylenicus Strains.</title>
        <authorList>
            <person name="Sutton J.M."/>
            <person name="Baesman S.M."/>
            <person name="Fierst J.L."/>
            <person name="Poret-Peterson A.T."/>
            <person name="Oremland R.S."/>
            <person name="Dunlap D.S."/>
            <person name="Akob D.M."/>
        </authorList>
    </citation>
    <scope>NUCLEOTIDE SEQUENCE [LARGE SCALE GENOMIC DNA]</scope>
    <source>
        <strain evidence="7 8">DSM 3247</strain>
    </source>
</reference>
<protein>
    <recommendedName>
        <fullName evidence="5">Pseudouridine synthase</fullName>
        <ecNumber evidence="5">5.4.99.-</ecNumber>
    </recommendedName>
</protein>
<dbReference type="EMBL" id="CP015518">
    <property type="protein sequence ID" value="APG26380.1"/>
    <property type="molecule type" value="Genomic_DNA"/>
</dbReference>
<sequence length="301" mass="33477">MRLDQYLAQAVPGFSRGMARKIIDLGGVHMDGRRLRRSSQVVGQGAALEIFVDGEPQDIFSIGEENILYQDSYLIAVNKPAGINTQPTPARYKGTLYEALIRHLDNPFRRGTRPSLGMVQRLDRDTSGVLVFSTHPGSHKPLSASFSNRSVRKIYLALVDGCLACEQGVFHSEIARQHRTNLMKSVDRGGKEALTQYSVVERFAEATLVRVEIPTGRSHQIRVHFSEAGHPLLGDIRYGGPANRCGQAVPRQMLHAWRIELEHPITKTPVVFEAPLPMDFLRWLECARHPESGPGGPDKQG</sequence>
<dbReference type="GO" id="GO:0000455">
    <property type="term" value="P:enzyme-directed rRNA pseudouridine synthesis"/>
    <property type="evidence" value="ECO:0007669"/>
    <property type="project" value="UniProtKB-ARBA"/>
</dbReference>
<evidence type="ECO:0000256" key="5">
    <source>
        <dbReference type="RuleBase" id="RU362028"/>
    </source>
</evidence>
<comment type="function">
    <text evidence="5">Responsible for synthesis of pseudouridine from uracil.</text>
</comment>
<dbReference type="Proteomes" id="UP000182264">
    <property type="component" value="Chromosome"/>
</dbReference>
<name>A0A1L3GKF2_SYNAC</name>
<keyword evidence="8" id="KW-1185">Reference proteome</keyword>
<dbReference type="EC" id="5.4.99.-" evidence="5"/>
<feature type="domain" description="RNA-binding S4" evidence="6">
    <location>
        <begin position="1"/>
        <end position="67"/>
    </location>
</feature>
<dbReference type="NCBIfam" id="TIGR00005">
    <property type="entry name" value="rluA_subfam"/>
    <property type="match status" value="1"/>
</dbReference>
<dbReference type="PROSITE" id="PS50889">
    <property type="entry name" value="S4"/>
    <property type="match status" value="1"/>
</dbReference>
<comment type="catalytic activity">
    <reaction evidence="5">
        <text>a uridine in RNA = a pseudouridine in RNA</text>
        <dbReference type="Rhea" id="RHEA:48348"/>
        <dbReference type="Rhea" id="RHEA-COMP:12068"/>
        <dbReference type="Rhea" id="RHEA-COMP:12069"/>
        <dbReference type="ChEBI" id="CHEBI:65314"/>
        <dbReference type="ChEBI" id="CHEBI:65315"/>
    </reaction>
</comment>
<dbReference type="InterPro" id="IPR036986">
    <property type="entry name" value="S4_RNA-bd_sf"/>
</dbReference>
<keyword evidence="4" id="KW-0694">RNA-binding</keyword>
<dbReference type="OrthoDB" id="128480at2"/>
<dbReference type="SMART" id="SM00363">
    <property type="entry name" value="S4"/>
    <property type="match status" value="1"/>
</dbReference>
<dbReference type="PANTHER" id="PTHR21600">
    <property type="entry name" value="MITOCHONDRIAL RNA PSEUDOURIDINE SYNTHASE"/>
    <property type="match status" value="1"/>
</dbReference>
<dbReference type="SUPFAM" id="SSF55120">
    <property type="entry name" value="Pseudouridine synthase"/>
    <property type="match status" value="1"/>
</dbReference>
<dbReference type="Pfam" id="PF00849">
    <property type="entry name" value="PseudoU_synth_2"/>
    <property type="match status" value="1"/>
</dbReference>
<keyword evidence="2 5" id="KW-0413">Isomerase</keyword>
<dbReference type="SUPFAM" id="SSF55174">
    <property type="entry name" value="Alpha-L RNA-binding motif"/>
    <property type="match status" value="1"/>
</dbReference>
<dbReference type="InterPro" id="IPR002942">
    <property type="entry name" value="S4_RNA-bd"/>
</dbReference>
<accession>A0A1L3GKF2</accession>
<evidence type="ECO:0000313" key="7">
    <source>
        <dbReference type="EMBL" id="APG26380.1"/>
    </source>
</evidence>
<evidence type="ECO:0000256" key="3">
    <source>
        <dbReference type="PIRSR" id="PIRSR606225-1"/>
    </source>
</evidence>
<dbReference type="Gene3D" id="3.10.290.10">
    <property type="entry name" value="RNA-binding S4 domain"/>
    <property type="match status" value="1"/>
</dbReference>
<evidence type="ECO:0000313" key="8">
    <source>
        <dbReference type="Proteomes" id="UP000182264"/>
    </source>
</evidence>
<proteinExistence type="inferred from homology"/>
<dbReference type="AlphaFoldDB" id="A0A1L3GKF2"/>
<dbReference type="GO" id="GO:0003723">
    <property type="term" value="F:RNA binding"/>
    <property type="evidence" value="ECO:0007669"/>
    <property type="project" value="UniProtKB-KW"/>
</dbReference>
<gene>
    <name evidence="7" type="ORF">A7E75_14105</name>
</gene>
<dbReference type="InterPro" id="IPR006225">
    <property type="entry name" value="PsdUridine_synth_RluC/D"/>
</dbReference>
<evidence type="ECO:0000256" key="1">
    <source>
        <dbReference type="ARBA" id="ARBA00010876"/>
    </source>
</evidence>
<dbReference type="InterPro" id="IPR020103">
    <property type="entry name" value="PsdUridine_synth_cat_dom_sf"/>
</dbReference>
<organism evidence="7 8">
    <name type="scientific">Syntrophotalea acetylenica</name>
    <name type="common">Pelobacter acetylenicus</name>
    <dbReference type="NCBI Taxonomy" id="29542"/>
    <lineage>
        <taxon>Bacteria</taxon>
        <taxon>Pseudomonadati</taxon>
        <taxon>Thermodesulfobacteriota</taxon>
        <taxon>Desulfuromonadia</taxon>
        <taxon>Desulfuromonadales</taxon>
        <taxon>Syntrophotaleaceae</taxon>
        <taxon>Syntrophotalea</taxon>
    </lineage>
</organism>
<evidence type="ECO:0000256" key="2">
    <source>
        <dbReference type="ARBA" id="ARBA00023235"/>
    </source>
</evidence>
<dbReference type="CDD" id="cd02869">
    <property type="entry name" value="PseudoU_synth_RluA_like"/>
    <property type="match status" value="1"/>
</dbReference>
<dbReference type="PANTHER" id="PTHR21600:SF44">
    <property type="entry name" value="RIBOSOMAL LARGE SUBUNIT PSEUDOURIDINE SYNTHASE D"/>
    <property type="match status" value="1"/>
</dbReference>
<dbReference type="Pfam" id="PF01479">
    <property type="entry name" value="S4"/>
    <property type="match status" value="1"/>
</dbReference>
<dbReference type="Gene3D" id="3.30.2350.10">
    <property type="entry name" value="Pseudouridine synthase"/>
    <property type="match status" value="1"/>
</dbReference>
<evidence type="ECO:0000256" key="4">
    <source>
        <dbReference type="PROSITE-ProRule" id="PRU00182"/>
    </source>
</evidence>
<comment type="similarity">
    <text evidence="1 5">Belongs to the pseudouridine synthase RluA family.</text>
</comment>
<feature type="active site" evidence="3">
    <location>
        <position position="123"/>
    </location>
</feature>
<dbReference type="GO" id="GO:0120159">
    <property type="term" value="F:rRNA pseudouridine synthase activity"/>
    <property type="evidence" value="ECO:0007669"/>
    <property type="project" value="UniProtKB-ARBA"/>
</dbReference>